<dbReference type="Gene3D" id="3.10.310.30">
    <property type="match status" value="1"/>
</dbReference>
<dbReference type="Pfam" id="PF02272">
    <property type="entry name" value="DHHA1"/>
    <property type="match status" value="1"/>
</dbReference>
<keyword evidence="5" id="KW-1185">Reference proteome</keyword>
<dbReference type="EMBL" id="JAAITX010000001">
    <property type="protein sequence ID" value="NVH57239.1"/>
    <property type="molecule type" value="Genomic_DNA"/>
</dbReference>
<reference evidence="4" key="2">
    <citation type="submission" date="2020-02" db="EMBL/GenBank/DDBJ databases">
        <authorList>
            <person name="Littmann E."/>
            <person name="Sorbara M."/>
        </authorList>
    </citation>
    <scope>NUCLEOTIDE SEQUENCE</scope>
    <source>
        <strain evidence="4">MSK.17.11</strain>
        <strain evidence="3">MSK.17.38</strain>
    </source>
</reference>
<dbReference type="GO" id="GO:0003676">
    <property type="term" value="F:nucleic acid binding"/>
    <property type="evidence" value="ECO:0007669"/>
    <property type="project" value="InterPro"/>
</dbReference>
<dbReference type="EMBL" id="JAAIUO010000001">
    <property type="protein sequence ID" value="NSK13632.1"/>
    <property type="molecule type" value="Genomic_DNA"/>
</dbReference>
<dbReference type="Proteomes" id="UP000528555">
    <property type="component" value="Unassembled WGS sequence"/>
</dbReference>
<proteinExistence type="predicted"/>
<dbReference type="Proteomes" id="UP000701680">
    <property type="component" value="Unassembled WGS sequence"/>
</dbReference>
<dbReference type="InterPro" id="IPR003156">
    <property type="entry name" value="DHHA1_dom"/>
</dbReference>
<dbReference type="PANTHER" id="PTHR47618">
    <property type="entry name" value="BIFUNCTIONAL OLIGORIBONUCLEASE AND PAP PHOSPHATASE NRNA"/>
    <property type="match status" value="1"/>
</dbReference>
<evidence type="ECO:0000313" key="5">
    <source>
        <dbReference type="Proteomes" id="UP000528555"/>
    </source>
</evidence>
<dbReference type="Gene3D" id="3.90.1640.10">
    <property type="entry name" value="inorganic pyrophosphatase (n-terminal core)"/>
    <property type="match status" value="1"/>
</dbReference>
<evidence type="ECO:0000313" key="4">
    <source>
        <dbReference type="EMBL" id="NVH57239.1"/>
    </source>
</evidence>
<evidence type="ECO:0000313" key="3">
    <source>
        <dbReference type="EMBL" id="NSK13632.1"/>
    </source>
</evidence>
<dbReference type="AlphaFoldDB" id="A0A850HGK1"/>
<sequence>MLKGLVAEGKKIAIGGHVRPDGDCVGSTMGLFQYLLEQYPEKEVDVYLEEIPESFGFLSATQRIRHEITEETVYDLFFCLDCGSLDRLGFSAPLFEQAKQTVCIDHHISNTAFADVNYVVADASSTSELVYQLLEEENVSLLTAEALYMGIVHDTGVFQYSCTSPKTLRMVASLLEKGVDGPRIIQDTFYEKSYAQNQILGRALLESILFMDGRCIASYVTQEEMEFYGVTPKDLDGIVSQLRVTKGIEVAVFLYELESHVYKVSLRSKNETDVRKVAQYFGGGGHKKAAGVTMKGTPHDVLNNLAKQLEIQLDLCRDDTKETGEQ</sequence>
<comment type="caution">
    <text evidence="4">The sequence shown here is derived from an EMBL/GenBank/DDBJ whole genome shotgun (WGS) entry which is preliminary data.</text>
</comment>
<dbReference type="PANTHER" id="PTHR47618:SF1">
    <property type="entry name" value="BIFUNCTIONAL OLIGORIBONUCLEASE AND PAP PHOSPHATASE NRNA"/>
    <property type="match status" value="1"/>
</dbReference>
<dbReference type="Pfam" id="PF01368">
    <property type="entry name" value="DHH"/>
    <property type="match status" value="1"/>
</dbReference>
<name>A0A850HGK1_9FIRM</name>
<feature type="domain" description="DDH" evidence="1">
    <location>
        <begin position="11"/>
        <end position="151"/>
    </location>
</feature>
<gene>
    <name evidence="4" type="ORF">G5A66_00970</name>
    <name evidence="3" type="ORF">G5A75_01840</name>
</gene>
<organism evidence="4 5">
    <name type="scientific">Dorea phocaeensis</name>
    <dbReference type="NCBI Taxonomy" id="2040291"/>
    <lineage>
        <taxon>Bacteria</taxon>
        <taxon>Bacillati</taxon>
        <taxon>Bacillota</taxon>
        <taxon>Clostridia</taxon>
        <taxon>Lachnospirales</taxon>
        <taxon>Lachnospiraceae</taxon>
        <taxon>Dorea</taxon>
    </lineage>
</organism>
<feature type="domain" description="DHHA1" evidence="2">
    <location>
        <begin position="219"/>
        <end position="308"/>
    </location>
</feature>
<protein>
    <submittedName>
        <fullName evidence="4">Bifunctional oligoribonuclease/PAP phosphatase NrnA</fullName>
    </submittedName>
</protein>
<reference evidence="5 6" key="1">
    <citation type="journal article" date="2020" name="Cell Host Microbe">
        <title>Functional and Genomic Variation between Human-Derived Isolates of Lachnospiraceae Reveals Inter- and Intra-Species Diversity.</title>
        <authorList>
            <person name="Sorbara M.T."/>
            <person name="Littmann E.R."/>
            <person name="Fontana E."/>
            <person name="Moody T.U."/>
            <person name="Kohout C.E."/>
            <person name="Gjonbalaj M."/>
            <person name="Eaton V."/>
            <person name="Seok R."/>
            <person name="Leiner I.M."/>
            <person name="Pamer E.G."/>
        </authorList>
    </citation>
    <scope>NUCLEOTIDE SEQUENCE [LARGE SCALE GENOMIC DNA]</scope>
    <source>
        <strain evidence="4 5">MSK.17.11</strain>
        <strain evidence="3 6">MSK.17.38</strain>
    </source>
</reference>
<dbReference type="InterPro" id="IPR051319">
    <property type="entry name" value="Oligoribo/pAp-PDE_c-di-AMP_PDE"/>
</dbReference>
<dbReference type="SUPFAM" id="SSF64182">
    <property type="entry name" value="DHH phosphoesterases"/>
    <property type="match status" value="1"/>
</dbReference>
<dbReference type="OrthoDB" id="9803668at2"/>
<evidence type="ECO:0000313" key="6">
    <source>
        <dbReference type="Proteomes" id="UP000701680"/>
    </source>
</evidence>
<dbReference type="InterPro" id="IPR038763">
    <property type="entry name" value="DHH_sf"/>
</dbReference>
<evidence type="ECO:0000259" key="2">
    <source>
        <dbReference type="Pfam" id="PF02272"/>
    </source>
</evidence>
<accession>A0A850HGK1</accession>
<evidence type="ECO:0000259" key="1">
    <source>
        <dbReference type="Pfam" id="PF01368"/>
    </source>
</evidence>
<dbReference type="InterPro" id="IPR001667">
    <property type="entry name" value="DDH_dom"/>
</dbReference>